<evidence type="ECO:0000313" key="1">
    <source>
        <dbReference type="EMBL" id="BCS95017.1"/>
    </source>
</evidence>
<name>A0ABN6F133_9BACT</name>
<protein>
    <recommendedName>
        <fullName evidence="3">Secreted protein</fullName>
    </recommendedName>
</protein>
<keyword evidence="2" id="KW-1185">Reference proteome</keyword>
<gene>
    <name evidence="1" type="ORF">DSLASN_06490</name>
</gene>
<reference evidence="1 2" key="1">
    <citation type="submission" date="2021-02" db="EMBL/GenBank/DDBJ databases">
        <title>Complete genome of Desulfoluna sp. strain ASN36.</title>
        <authorList>
            <person name="Takahashi A."/>
            <person name="Kojima H."/>
            <person name="Fukui M."/>
        </authorList>
    </citation>
    <scope>NUCLEOTIDE SEQUENCE [LARGE SCALE GENOMIC DNA]</scope>
    <source>
        <strain evidence="1 2">ASN36</strain>
    </source>
</reference>
<evidence type="ECO:0008006" key="3">
    <source>
        <dbReference type="Google" id="ProtNLM"/>
    </source>
</evidence>
<organism evidence="1 2">
    <name type="scientific">Desulfoluna limicola</name>
    <dbReference type="NCBI Taxonomy" id="2810562"/>
    <lineage>
        <taxon>Bacteria</taxon>
        <taxon>Pseudomonadati</taxon>
        <taxon>Thermodesulfobacteriota</taxon>
        <taxon>Desulfobacteria</taxon>
        <taxon>Desulfobacterales</taxon>
        <taxon>Desulfolunaceae</taxon>
        <taxon>Desulfoluna</taxon>
    </lineage>
</organism>
<evidence type="ECO:0000313" key="2">
    <source>
        <dbReference type="Proteomes" id="UP001320148"/>
    </source>
</evidence>
<dbReference type="Proteomes" id="UP001320148">
    <property type="component" value="Chromosome"/>
</dbReference>
<sequence>MRYWFALFFFEGWAFEMQAEKKGPKAGESLQAIKKRWLTNRAPCVAEGRCGSWCKFSERQYQVAARNRRSDYGNMGV</sequence>
<dbReference type="EMBL" id="AP024488">
    <property type="protein sequence ID" value="BCS95017.1"/>
    <property type="molecule type" value="Genomic_DNA"/>
</dbReference>
<accession>A0ABN6F133</accession>
<proteinExistence type="predicted"/>